<accession>A0ABY4SWD2</accession>
<organism evidence="2 3">
    <name type="scientific">Luteibacter flocculans</name>
    <dbReference type="NCBI Taxonomy" id="2780091"/>
    <lineage>
        <taxon>Bacteria</taxon>
        <taxon>Pseudomonadati</taxon>
        <taxon>Pseudomonadota</taxon>
        <taxon>Gammaproteobacteria</taxon>
        <taxon>Lysobacterales</taxon>
        <taxon>Rhodanobacteraceae</taxon>
        <taxon>Luteibacter</taxon>
    </lineage>
</organism>
<evidence type="ECO:0000259" key="1">
    <source>
        <dbReference type="Pfam" id="PF16289"/>
    </source>
</evidence>
<dbReference type="InterPro" id="IPR032557">
    <property type="entry name" value="DUF4935"/>
</dbReference>
<evidence type="ECO:0000313" key="2">
    <source>
        <dbReference type="EMBL" id="URL57017.1"/>
    </source>
</evidence>
<proteinExistence type="predicted"/>
<name>A0ABY4SWD2_9GAMM</name>
<keyword evidence="3" id="KW-1185">Reference proteome</keyword>
<dbReference type="Pfam" id="PF16289">
    <property type="entry name" value="PIN_12"/>
    <property type="match status" value="1"/>
</dbReference>
<gene>
    <name evidence="2" type="ORF">IM816_10105</name>
</gene>
<reference evidence="2" key="1">
    <citation type="submission" date="2020-10" db="EMBL/GenBank/DDBJ databases">
        <title>Whole-genome sequence of Luteibacter sp. EIF3.</title>
        <authorList>
            <person name="Friedrich I."/>
            <person name="Hertel R."/>
            <person name="Daniel R."/>
        </authorList>
    </citation>
    <scope>NUCLEOTIDE SEQUENCE</scope>
    <source>
        <strain evidence="2">EIF3</strain>
    </source>
</reference>
<sequence>MAIIERDELQSKIHKGEIKAVCVDTSVYEAQHFAFHRGLLGEMKNLPAAGIQVLLPDVIEREILSHMSEKLPEIHSALRKAMRAAGNFGLIAEDAEAKLQVPEQDFKKLANDRLQRHVDDIDACILPVGEYADTNQVFDSYFKAIAPFESKKKSEFPDAFSLSAIERWAESEDTQVVVISNDDGWANFAKDNERIHAGPRLGDLLVAIQIADPILLKKAVAAIKGPEIDSIKIRLNERINSMAINANVDSYHYAEADVLDSRVLDVDLGSLDPDDLEIVRSDGQEFVVRWIVHVRVRFEASVQLSVYDSIDKDYVPLSVEDVSRDDDLELESLLSFSIENDDDAINLEFQDIELTDSYIDIDLGEVEISHDQE</sequence>
<evidence type="ECO:0000313" key="3">
    <source>
        <dbReference type="Proteomes" id="UP001056681"/>
    </source>
</evidence>
<dbReference type="Proteomes" id="UP001056681">
    <property type="component" value="Chromosome"/>
</dbReference>
<dbReference type="RefSeq" id="WP_250337979.1">
    <property type="nucleotide sequence ID" value="NZ_CP063231.1"/>
</dbReference>
<protein>
    <submittedName>
        <fullName evidence="2">DUF4935 domain-containing protein</fullName>
    </submittedName>
</protein>
<feature type="domain" description="DUF4935" evidence="1">
    <location>
        <begin position="21"/>
        <end position="185"/>
    </location>
</feature>
<dbReference type="EMBL" id="CP063231">
    <property type="protein sequence ID" value="URL57017.1"/>
    <property type="molecule type" value="Genomic_DNA"/>
</dbReference>